<dbReference type="PANTHER" id="PTHR44169:SF6">
    <property type="entry name" value="NADPH-DEPENDENT 1-ACYLDIHYDROXYACETONE PHOSPHATE REDUCTASE"/>
    <property type="match status" value="1"/>
</dbReference>
<evidence type="ECO:0000256" key="2">
    <source>
        <dbReference type="ARBA" id="ARBA00023002"/>
    </source>
</evidence>
<evidence type="ECO:0000256" key="3">
    <source>
        <dbReference type="RuleBase" id="RU000363"/>
    </source>
</evidence>
<organism evidence="4 5">
    <name type="scientific">Marasmius tenuissimus</name>
    <dbReference type="NCBI Taxonomy" id="585030"/>
    <lineage>
        <taxon>Eukaryota</taxon>
        <taxon>Fungi</taxon>
        <taxon>Dikarya</taxon>
        <taxon>Basidiomycota</taxon>
        <taxon>Agaricomycotina</taxon>
        <taxon>Agaricomycetes</taxon>
        <taxon>Agaricomycetidae</taxon>
        <taxon>Agaricales</taxon>
        <taxon>Marasmiineae</taxon>
        <taxon>Marasmiaceae</taxon>
        <taxon>Marasmius</taxon>
    </lineage>
</organism>
<dbReference type="EMBL" id="JBBXMP010000012">
    <property type="protein sequence ID" value="KAL0069460.1"/>
    <property type="molecule type" value="Genomic_DNA"/>
</dbReference>
<evidence type="ECO:0000256" key="1">
    <source>
        <dbReference type="ARBA" id="ARBA00006484"/>
    </source>
</evidence>
<dbReference type="PRINTS" id="PR00080">
    <property type="entry name" value="SDRFAMILY"/>
</dbReference>
<dbReference type="Proteomes" id="UP001437256">
    <property type="component" value="Unassembled WGS sequence"/>
</dbReference>
<dbReference type="Gene3D" id="3.40.50.720">
    <property type="entry name" value="NAD(P)-binding Rossmann-like Domain"/>
    <property type="match status" value="1"/>
</dbReference>
<comment type="similarity">
    <text evidence="1 3">Belongs to the short-chain dehydrogenases/reductases (SDR) family.</text>
</comment>
<dbReference type="Pfam" id="PF00106">
    <property type="entry name" value="adh_short"/>
    <property type="match status" value="1"/>
</dbReference>
<sequence length="213" mass="23408">MLVTGSNTGVGYALVKLLAQQGHRVYLSGRNEESVRQAVEKLCSERSGLDVKPLLLDVTKDESVRTARDTIENAEGRLDVLVNNAAIYPGFCKPSELPVDFISKALEVNYLGAIRVTTAFVPLIKRSIHRGIILNVSSGAGSHHYQSNYPQRYPCVSAAYYGSKAALNAYTISLAKELKETRNQGSFGDTWDDGDKDDRHARISCEETCHRGC</sequence>
<name>A0ABR3A7G2_9AGAR</name>
<dbReference type="PANTHER" id="PTHR44169">
    <property type="entry name" value="NADPH-DEPENDENT 1-ACYLDIHYDROXYACETONE PHOSPHATE REDUCTASE"/>
    <property type="match status" value="1"/>
</dbReference>
<reference evidence="4 5" key="1">
    <citation type="submission" date="2024-05" db="EMBL/GenBank/DDBJ databases">
        <title>A draft genome resource for the thread blight pathogen Marasmius tenuissimus strain MS-2.</title>
        <authorList>
            <person name="Yulfo-Soto G.E."/>
            <person name="Baruah I.K."/>
            <person name="Amoako-Attah I."/>
            <person name="Bukari Y."/>
            <person name="Meinhardt L.W."/>
            <person name="Bailey B.A."/>
            <person name="Cohen S.P."/>
        </authorList>
    </citation>
    <scope>NUCLEOTIDE SEQUENCE [LARGE SCALE GENOMIC DNA]</scope>
    <source>
        <strain evidence="4 5">MS-2</strain>
    </source>
</reference>
<dbReference type="SUPFAM" id="SSF51735">
    <property type="entry name" value="NAD(P)-binding Rossmann-fold domains"/>
    <property type="match status" value="1"/>
</dbReference>
<protein>
    <submittedName>
        <fullName evidence="4">Uncharacterized protein</fullName>
    </submittedName>
</protein>
<comment type="caution">
    <text evidence="4">The sequence shown here is derived from an EMBL/GenBank/DDBJ whole genome shotgun (WGS) entry which is preliminary data.</text>
</comment>
<dbReference type="InterPro" id="IPR036291">
    <property type="entry name" value="NAD(P)-bd_dom_sf"/>
</dbReference>
<accession>A0ABR3A7G2</accession>
<proteinExistence type="inferred from homology"/>
<keyword evidence="5" id="KW-1185">Reference proteome</keyword>
<evidence type="ECO:0000313" key="4">
    <source>
        <dbReference type="EMBL" id="KAL0069460.1"/>
    </source>
</evidence>
<dbReference type="InterPro" id="IPR002347">
    <property type="entry name" value="SDR_fam"/>
</dbReference>
<dbReference type="PRINTS" id="PR00081">
    <property type="entry name" value="GDHRDH"/>
</dbReference>
<evidence type="ECO:0000313" key="5">
    <source>
        <dbReference type="Proteomes" id="UP001437256"/>
    </source>
</evidence>
<gene>
    <name evidence="4" type="ORF">AAF712_003493</name>
</gene>
<keyword evidence="2" id="KW-0560">Oxidoreductase</keyword>